<feature type="domain" description="Acyl-CoA dehydrogenase/oxidase N-terminal" evidence="9">
    <location>
        <begin position="5"/>
        <end position="115"/>
    </location>
</feature>
<comment type="caution">
    <text evidence="10">The sequence shown here is derived from an EMBL/GenBank/DDBJ whole genome shotgun (WGS) entry which is preliminary data.</text>
</comment>
<dbReference type="OrthoDB" id="3176804at2"/>
<evidence type="ECO:0000256" key="4">
    <source>
        <dbReference type="ARBA" id="ARBA00022827"/>
    </source>
</evidence>
<sequence length="370" mass="40054">MGDLTDRVEQFAAALSAVLAERGENRYQGMPSDADSRYAYKEMGRAGMIGLHWPERLGGQGMSPLDTLSAEERFGYHWLPLSSYLLSVKTIGNVMLQFATPELLERLLPPVAAGDLVFCQGFSEPEAGSDLASLRTRAVLDGDRFIVNGRKIWTSSAEYADWIYLAVRTDTQRPRHRGLSVLVADINTPGVEVRVHETLGGGTLGEVLLEDVEIPADQIVGELHGGWKVLMGTLDFERVTSEKVGVVHWLLDQLEPHCTTAAHRQALRRLRGEVQAARLHGRRATELLARQQPASKASSMAKLSVAKLMQRLAGAAVEILGPQALIEPGGDGPAEGRIAAFHRAAVATTIAGGASDIQRRVIARQGLGCA</sequence>
<evidence type="ECO:0000256" key="3">
    <source>
        <dbReference type="ARBA" id="ARBA00022630"/>
    </source>
</evidence>
<dbReference type="SUPFAM" id="SSF47203">
    <property type="entry name" value="Acyl-CoA dehydrogenase C-terminal domain-like"/>
    <property type="match status" value="1"/>
</dbReference>
<dbReference type="InterPro" id="IPR052161">
    <property type="entry name" value="Mycobact_Acyl-CoA_DH"/>
</dbReference>
<comment type="similarity">
    <text evidence="2 6">Belongs to the acyl-CoA dehydrogenase family.</text>
</comment>
<dbReference type="GO" id="GO:0016627">
    <property type="term" value="F:oxidoreductase activity, acting on the CH-CH group of donors"/>
    <property type="evidence" value="ECO:0007669"/>
    <property type="project" value="InterPro"/>
</dbReference>
<dbReference type="Pfam" id="PF02771">
    <property type="entry name" value="Acyl-CoA_dh_N"/>
    <property type="match status" value="1"/>
</dbReference>
<evidence type="ECO:0000259" key="7">
    <source>
        <dbReference type="Pfam" id="PF00441"/>
    </source>
</evidence>
<comment type="cofactor">
    <cofactor evidence="1 6">
        <name>FAD</name>
        <dbReference type="ChEBI" id="CHEBI:57692"/>
    </cofactor>
</comment>
<dbReference type="EMBL" id="QGKS01000258">
    <property type="protein sequence ID" value="PWR13609.1"/>
    <property type="molecule type" value="Genomic_DNA"/>
</dbReference>
<proteinExistence type="inferred from homology"/>
<keyword evidence="3 6" id="KW-0285">Flavoprotein</keyword>
<name>A0A317DFT3_9ACTN</name>
<dbReference type="AlphaFoldDB" id="A0A317DFT3"/>
<reference evidence="10 11" key="1">
    <citation type="submission" date="2018-05" db="EMBL/GenBank/DDBJ databases">
        <title>Micromonosporas from Atacama Desert.</title>
        <authorList>
            <person name="Carro L."/>
            <person name="Golinska P."/>
            <person name="Klenk H.-P."/>
            <person name="Goodfellow M."/>
        </authorList>
    </citation>
    <scope>NUCLEOTIDE SEQUENCE [LARGE SCALE GENOMIC DNA]</scope>
    <source>
        <strain evidence="10 11">4G51</strain>
    </source>
</reference>
<dbReference type="InterPro" id="IPR036250">
    <property type="entry name" value="AcylCo_DH-like_C"/>
</dbReference>
<dbReference type="InterPro" id="IPR046373">
    <property type="entry name" value="Acyl-CoA_Oxase/DH_mid-dom_sf"/>
</dbReference>
<dbReference type="InterPro" id="IPR009075">
    <property type="entry name" value="AcylCo_DH/oxidase_C"/>
</dbReference>
<dbReference type="Gene3D" id="2.40.110.10">
    <property type="entry name" value="Butyryl-CoA Dehydrogenase, subunit A, domain 2"/>
    <property type="match status" value="1"/>
</dbReference>
<protein>
    <submittedName>
        <fullName evidence="10">Acyl-CoA dehydrogenase</fullName>
    </submittedName>
</protein>
<dbReference type="InterPro" id="IPR009100">
    <property type="entry name" value="AcylCoA_DH/oxidase_NM_dom_sf"/>
</dbReference>
<evidence type="ECO:0000313" key="10">
    <source>
        <dbReference type="EMBL" id="PWR13609.1"/>
    </source>
</evidence>
<evidence type="ECO:0000256" key="6">
    <source>
        <dbReference type="RuleBase" id="RU362125"/>
    </source>
</evidence>
<keyword evidence="5 6" id="KW-0560">Oxidoreductase</keyword>
<feature type="domain" description="Acyl-CoA oxidase/dehydrogenase middle" evidence="8">
    <location>
        <begin position="119"/>
        <end position="211"/>
    </location>
</feature>
<dbReference type="InterPro" id="IPR037069">
    <property type="entry name" value="AcylCoA_DH/ox_N_sf"/>
</dbReference>
<evidence type="ECO:0000256" key="2">
    <source>
        <dbReference type="ARBA" id="ARBA00009347"/>
    </source>
</evidence>
<evidence type="ECO:0000259" key="8">
    <source>
        <dbReference type="Pfam" id="PF02770"/>
    </source>
</evidence>
<dbReference type="SUPFAM" id="SSF56645">
    <property type="entry name" value="Acyl-CoA dehydrogenase NM domain-like"/>
    <property type="match status" value="1"/>
</dbReference>
<dbReference type="RefSeq" id="WP_109803073.1">
    <property type="nucleotide sequence ID" value="NZ_QGKS01000258.1"/>
</dbReference>
<organism evidence="10 11">
    <name type="scientific">Micromonospora sicca</name>
    <dbReference type="NCBI Taxonomy" id="2202420"/>
    <lineage>
        <taxon>Bacteria</taxon>
        <taxon>Bacillati</taxon>
        <taxon>Actinomycetota</taxon>
        <taxon>Actinomycetes</taxon>
        <taxon>Micromonosporales</taxon>
        <taxon>Micromonosporaceae</taxon>
        <taxon>Micromonospora</taxon>
    </lineage>
</organism>
<dbReference type="GO" id="GO:0050660">
    <property type="term" value="F:flavin adenine dinucleotide binding"/>
    <property type="evidence" value="ECO:0007669"/>
    <property type="project" value="InterPro"/>
</dbReference>
<dbReference type="Gene3D" id="1.10.540.10">
    <property type="entry name" value="Acyl-CoA dehydrogenase/oxidase, N-terminal domain"/>
    <property type="match status" value="1"/>
</dbReference>
<feature type="domain" description="Acyl-CoA dehydrogenase/oxidase C-terminal" evidence="7">
    <location>
        <begin position="225"/>
        <end position="365"/>
    </location>
</feature>
<dbReference type="Pfam" id="PF02770">
    <property type="entry name" value="Acyl-CoA_dh_M"/>
    <property type="match status" value="1"/>
</dbReference>
<dbReference type="Pfam" id="PF00441">
    <property type="entry name" value="Acyl-CoA_dh_1"/>
    <property type="match status" value="1"/>
</dbReference>
<dbReference type="Proteomes" id="UP000246050">
    <property type="component" value="Unassembled WGS sequence"/>
</dbReference>
<accession>A0A317DFT3</accession>
<dbReference type="InterPro" id="IPR006091">
    <property type="entry name" value="Acyl-CoA_Oxase/DH_mid-dom"/>
</dbReference>
<dbReference type="PANTHER" id="PTHR43292:SF3">
    <property type="entry name" value="ACYL-COA DEHYDROGENASE FADE29"/>
    <property type="match status" value="1"/>
</dbReference>
<dbReference type="Gene3D" id="1.20.140.10">
    <property type="entry name" value="Butyryl-CoA Dehydrogenase, subunit A, domain 3"/>
    <property type="match status" value="1"/>
</dbReference>
<evidence type="ECO:0000256" key="1">
    <source>
        <dbReference type="ARBA" id="ARBA00001974"/>
    </source>
</evidence>
<keyword evidence="4 6" id="KW-0274">FAD</keyword>
<evidence type="ECO:0000259" key="9">
    <source>
        <dbReference type="Pfam" id="PF02771"/>
    </source>
</evidence>
<dbReference type="InterPro" id="IPR013786">
    <property type="entry name" value="AcylCoA_DH/ox_N"/>
</dbReference>
<evidence type="ECO:0000313" key="11">
    <source>
        <dbReference type="Proteomes" id="UP000246050"/>
    </source>
</evidence>
<gene>
    <name evidence="10" type="ORF">DKT69_19940</name>
</gene>
<evidence type="ECO:0000256" key="5">
    <source>
        <dbReference type="ARBA" id="ARBA00023002"/>
    </source>
</evidence>
<dbReference type="PANTHER" id="PTHR43292">
    <property type="entry name" value="ACYL-COA DEHYDROGENASE"/>
    <property type="match status" value="1"/>
</dbReference>
<dbReference type="GO" id="GO:0005886">
    <property type="term" value="C:plasma membrane"/>
    <property type="evidence" value="ECO:0007669"/>
    <property type="project" value="TreeGrafter"/>
</dbReference>